<accession>A0A1M6RDV9</accession>
<organism evidence="3 4">
    <name type="scientific">Flagellimonas taeanensis</name>
    <dbReference type="NCBI Taxonomy" id="1005926"/>
    <lineage>
        <taxon>Bacteria</taxon>
        <taxon>Pseudomonadati</taxon>
        <taxon>Bacteroidota</taxon>
        <taxon>Flavobacteriia</taxon>
        <taxon>Flavobacteriales</taxon>
        <taxon>Flavobacteriaceae</taxon>
        <taxon>Flagellimonas</taxon>
    </lineage>
</organism>
<gene>
    <name evidence="2" type="ORF">SAMN04487891_10249</name>
    <name evidence="3" type="ORF">SAMN05216293_0725</name>
</gene>
<evidence type="ECO:0000313" key="5">
    <source>
        <dbReference type="Proteomes" id="UP000198940"/>
    </source>
</evidence>
<dbReference type="PROSITE" id="PS51257">
    <property type="entry name" value="PROKAR_LIPOPROTEIN"/>
    <property type="match status" value="1"/>
</dbReference>
<sequence length="188" mass="21294">MIRRPMKIIRTIACLVFLTLLSGCKEDAKDQTSTTDVLSNAQKSDSKTTNEVLNKQQFQAFFPQQLGGYELKDVSVLASNAIATGTYIKGNDYNHSLVLTLQDGNRKGSGIIKNFEMSYEQDLKPAPGSEYIKKERDGYKTIALVQPQIGRNLIELTYKNRFRISLEGVEDVDTLWRYLDKENFAILD</sequence>
<evidence type="ECO:0008006" key="6">
    <source>
        <dbReference type="Google" id="ProtNLM"/>
    </source>
</evidence>
<dbReference type="EMBL" id="FRAT01000002">
    <property type="protein sequence ID" value="SHK30675.1"/>
    <property type="molecule type" value="Genomic_DNA"/>
</dbReference>
<dbReference type="AlphaFoldDB" id="A0A1M6RDV9"/>
<keyword evidence="1" id="KW-0732">Signal</keyword>
<keyword evidence="5" id="KW-1185">Reference proteome</keyword>
<evidence type="ECO:0000313" key="2">
    <source>
        <dbReference type="EMBL" id="SFB75042.1"/>
    </source>
</evidence>
<feature type="signal peptide" evidence="1">
    <location>
        <begin position="1"/>
        <end position="28"/>
    </location>
</feature>
<dbReference type="STRING" id="1055723.SAMN05216293_0725"/>
<dbReference type="Proteomes" id="UP000198940">
    <property type="component" value="Unassembled WGS sequence"/>
</dbReference>
<evidence type="ECO:0000313" key="3">
    <source>
        <dbReference type="EMBL" id="SHK30675.1"/>
    </source>
</evidence>
<protein>
    <recommendedName>
        <fullName evidence="6">Lipoprotein</fullName>
    </recommendedName>
</protein>
<comment type="caution">
    <text evidence="3">The sequence shown here is derived from an EMBL/GenBank/DDBJ whole genome shotgun (WGS) entry which is preliminary data.</text>
</comment>
<evidence type="ECO:0000313" key="4">
    <source>
        <dbReference type="Proteomes" id="UP000184031"/>
    </source>
</evidence>
<evidence type="ECO:0000256" key="1">
    <source>
        <dbReference type="SAM" id="SignalP"/>
    </source>
</evidence>
<proteinExistence type="predicted"/>
<feature type="chain" id="PRO_5009920583" description="Lipoprotein" evidence="1">
    <location>
        <begin position="29"/>
        <end position="188"/>
    </location>
</feature>
<dbReference type="Proteomes" id="UP000184031">
    <property type="component" value="Unassembled WGS sequence"/>
</dbReference>
<name>A0A1M6RDV9_9FLAO</name>
<reference evidence="3 4" key="1">
    <citation type="submission" date="2016-11" db="EMBL/GenBank/DDBJ databases">
        <authorList>
            <person name="Varghese N."/>
            <person name="Submissions S."/>
        </authorList>
    </citation>
    <scope>NUCLEOTIDE SEQUENCE [LARGE SCALE GENOMIC DNA]</scope>
    <source>
        <strain evidence="3 4">CGMCC 1.12174</strain>
        <strain evidence="2 5">DSM 26351</strain>
    </source>
</reference>
<dbReference type="EMBL" id="FOKU01000002">
    <property type="protein sequence ID" value="SFB75042.1"/>
    <property type="molecule type" value="Genomic_DNA"/>
</dbReference>